<dbReference type="Proteomes" id="UP001278050">
    <property type="component" value="Unassembled WGS sequence"/>
</dbReference>
<protein>
    <submittedName>
        <fullName evidence="4">Polar amino acid transport system substrate-binding protein</fullName>
    </submittedName>
    <submittedName>
        <fullName evidence="3">Transporter substrate-binding domain-containing protein</fullName>
    </submittedName>
</protein>
<evidence type="ECO:0000313" key="5">
    <source>
        <dbReference type="Proteomes" id="UP000182413"/>
    </source>
</evidence>
<evidence type="ECO:0000259" key="2">
    <source>
        <dbReference type="SMART" id="SM00062"/>
    </source>
</evidence>
<dbReference type="OrthoDB" id="8587856at2"/>
<dbReference type="RefSeq" id="WP_074676162.1">
    <property type="nucleotide sequence ID" value="NZ_CBCSET010000001.1"/>
</dbReference>
<dbReference type="AlphaFoldDB" id="A0A1G6XX54"/>
<dbReference type="PANTHER" id="PTHR38834">
    <property type="entry name" value="PERIPLASMIC SUBSTRATE BINDING PROTEIN FAMILY 3"/>
    <property type="match status" value="1"/>
</dbReference>
<dbReference type="SUPFAM" id="SSF53850">
    <property type="entry name" value="Periplasmic binding protein-like II"/>
    <property type="match status" value="1"/>
</dbReference>
<feature type="domain" description="Solute-binding protein family 3/N-terminal" evidence="2">
    <location>
        <begin position="24"/>
        <end position="245"/>
    </location>
</feature>
<organism evidence="4 5">
    <name type="scientific">Ectopseudomonas alcaliphila</name>
    <dbReference type="NCBI Taxonomy" id="101564"/>
    <lineage>
        <taxon>Bacteria</taxon>
        <taxon>Pseudomonadati</taxon>
        <taxon>Pseudomonadota</taxon>
        <taxon>Gammaproteobacteria</taxon>
        <taxon>Pseudomonadales</taxon>
        <taxon>Pseudomonadaceae</taxon>
        <taxon>Ectopseudomonas</taxon>
    </lineage>
</organism>
<evidence type="ECO:0000313" key="4">
    <source>
        <dbReference type="EMBL" id="SDD82007.1"/>
    </source>
</evidence>
<dbReference type="InterPro" id="IPR001638">
    <property type="entry name" value="Solute-binding_3/MltF_N"/>
</dbReference>
<dbReference type="EMBL" id="FNAE01000001">
    <property type="protein sequence ID" value="SDD82007.1"/>
    <property type="molecule type" value="Genomic_DNA"/>
</dbReference>
<dbReference type="Proteomes" id="UP000182413">
    <property type="component" value="Unassembled WGS sequence"/>
</dbReference>
<feature type="chain" id="PRO_5010363811" evidence="1">
    <location>
        <begin position="21"/>
        <end position="257"/>
    </location>
</feature>
<accession>A0A1G6XX54</accession>
<dbReference type="SMART" id="SM00062">
    <property type="entry name" value="PBPb"/>
    <property type="match status" value="1"/>
</dbReference>
<dbReference type="EMBL" id="JAWXXP010000001">
    <property type="protein sequence ID" value="MDX5992390.1"/>
    <property type="molecule type" value="Genomic_DNA"/>
</dbReference>
<keyword evidence="6" id="KW-1185">Reference proteome</keyword>
<reference evidence="3 6" key="2">
    <citation type="submission" date="2023-11" db="EMBL/GenBank/DDBJ databases">
        <title>MicrobeMod: A computational toolkit for identifying prokaryotic methylation and restriction-modification with nanopore sequencing.</title>
        <authorList>
            <person name="Crits-Christoph A."/>
            <person name="Kang S.C."/>
            <person name="Lee H."/>
            <person name="Ostrov N."/>
        </authorList>
    </citation>
    <scope>NUCLEOTIDE SEQUENCE [LARGE SCALE GENOMIC DNA]</scope>
    <source>
        <strain evidence="3 6">ATCC BAA-571</strain>
    </source>
</reference>
<name>A0A1G6XX54_9GAMM</name>
<evidence type="ECO:0000256" key="1">
    <source>
        <dbReference type="SAM" id="SignalP"/>
    </source>
</evidence>
<dbReference type="Gene3D" id="3.40.190.10">
    <property type="entry name" value="Periplasmic binding protein-like II"/>
    <property type="match status" value="2"/>
</dbReference>
<keyword evidence="1" id="KW-0732">Signal</keyword>
<sequence>MNLKYPVAVLLLFCSFCVHVAAADLRLYTEDYRPFSYLENGKPSGMAVAVVEELIRRTGEPASIELVPWTRGYHQVRHQADTALFSTVRTAQREAEFQWVGPIARGYTRFYTHKDAGLRVTSLDDVRQLGTLAVPKQWYSYELLREQKLENLYGVPTPQDMLRMFRHGRVKLLLANTLTLDGMLAEQGMNAEQLQAQFDLMANDSYIAFSLQTDAGRVARWRQALQQMRHDGSLERIYRHWFPTADERTLIDLLRLE</sequence>
<proteinExistence type="predicted"/>
<gene>
    <name evidence="4" type="ORF">SAMN05216575_1011361</name>
    <name evidence="3" type="ORF">SIM71_10020</name>
</gene>
<dbReference type="PANTHER" id="PTHR38834:SF3">
    <property type="entry name" value="SOLUTE-BINDING PROTEIN FAMILY 3_N-TERMINAL DOMAIN-CONTAINING PROTEIN"/>
    <property type="match status" value="1"/>
</dbReference>
<evidence type="ECO:0000313" key="3">
    <source>
        <dbReference type="EMBL" id="MDX5992390.1"/>
    </source>
</evidence>
<dbReference type="Pfam" id="PF00497">
    <property type="entry name" value="SBP_bac_3"/>
    <property type="match status" value="1"/>
</dbReference>
<evidence type="ECO:0000313" key="6">
    <source>
        <dbReference type="Proteomes" id="UP001278050"/>
    </source>
</evidence>
<reference evidence="4 5" key="1">
    <citation type="submission" date="2016-10" db="EMBL/GenBank/DDBJ databases">
        <authorList>
            <person name="de Groot N.N."/>
        </authorList>
    </citation>
    <scope>NUCLEOTIDE SEQUENCE [LARGE SCALE GENOMIC DNA]</scope>
    <source>
        <strain evidence="4 5">JCM 10630</strain>
    </source>
</reference>
<feature type="signal peptide" evidence="1">
    <location>
        <begin position="1"/>
        <end position="20"/>
    </location>
</feature>